<dbReference type="PROSITE" id="PS50110">
    <property type="entry name" value="RESPONSE_REGULATORY"/>
    <property type="match status" value="1"/>
</dbReference>
<dbReference type="InterPro" id="IPR001789">
    <property type="entry name" value="Sig_transdc_resp-reg_receiver"/>
</dbReference>
<reference evidence="3 4" key="1">
    <citation type="submission" date="2021-12" db="EMBL/GenBank/DDBJ databases">
        <title>Discovery of the Pendulisporaceae a myxobacterial family with distinct sporulation behavior and unique specialized metabolism.</title>
        <authorList>
            <person name="Garcia R."/>
            <person name="Popoff A."/>
            <person name="Bader C.D."/>
            <person name="Loehr J."/>
            <person name="Walesch S."/>
            <person name="Walt C."/>
            <person name="Boldt J."/>
            <person name="Bunk B."/>
            <person name="Haeckl F.J.F.P.J."/>
            <person name="Gunesch A.P."/>
            <person name="Birkelbach J."/>
            <person name="Nuebel U."/>
            <person name="Pietschmann T."/>
            <person name="Bach T."/>
            <person name="Mueller R."/>
        </authorList>
    </citation>
    <scope>NUCLEOTIDE SEQUENCE [LARGE SCALE GENOMIC DNA]</scope>
    <source>
        <strain evidence="3 4">MSr11954</strain>
    </source>
</reference>
<dbReference type="RefSeq" id="WP_394823794.1">
    <property type="nucleotide sequence ID" value="NZ_CP089984.1"/>
</dbReference>
<keyword evidence="4" id="KW-1185">Reference proteome</keyword>
<dbReference type="EMBL" id="CP089984">
    <property type="protein sequence ID" value="WXB14177.1"/>
    <property type="molecule type" value="Genomic_DNA"/>
</dbReference>
<evidence type="ECO:0000259" key="2">
    <source>
        <dbReference type="PROSITE" id="PS50110"/>
    </source>
</evidence>
<evidence type="ECO:0000313" key="3">
    <source>
        <dbReference type="EMBL" id="WXB14177.1"/>
    </source>
</evidence>
<organism evidence="3 4">
    <name type="scientific">Pendulispora albinea</name>
    <dbReference type="NCBI Taxonomy" id="2741071"/>
    <lineage>
        <taxon>Bacteria</taxon>
        <taxon>Pseudomonadati</taxon>
        <taxon>Myxococcota</taxon>
        <taxon>Myxococcia</taxon>
        <taxon>Myxococcales</taxon>
        <taxon>Sorangiineae</taxon>
        <taxon>Pendulisporaceae</taxon>
        <taxon>Pendulispora</taxon>
    </lineage>
</organism>
<evidence type="ECO:0000256" key="1">
    <source>
        <dbReference type="PROSITE-ProRule" id="PRU00169"/>
    </source>
</evidence>
<name>A0ABZ2LTU6_9BACT</name>
<sequence length="126" mass="13865">MKRAYVMVVDDEAPARERLTRLLRSAGYVVCPTSNGDEAVEMLHAAGRLPDLILVCGEAAKTKSAFYTTLMRSPALSRISYLAIASRFDDVRASSFEVHGLLQLIDRLAGPPPVFSTTLERRAVRV</sequence>
<dbReference type="SUPFAM" id="SSF52172">
    <property type="entry name" value="CheY-like"/>
    <property type="match status" value="1"/>
</dbReference>
<feature type="domain" description="Response regulatory" evidence="2">
    <location>
        <begin position="5"/>
        <end position="126"/>
    </location>
</feature>
<dbReference type="Proteomes" id="UP001370348">
    <property type="component" value="Chromosome"/>
</dbReference>
<gene>
    <name evidence="3" type="ORF">LZC94_40905</name>
</gene>
<dbReference type="InterPro" id="IPR011006">
    <property type="entry name" value="CheY-like_superfamily"/>
</dbReference>
<protein>
    <submittedName>
        <fullName evidence="3">Response regulator</fullName>
    </submittedName>
</protein>
<dbReference type="Gene3D" id="3.40.50.2300">
    <property type="match status" value="1"/>
</dbReference>
<comment type="caution">
    <text evidence="1">Lacks conserved residue(s) required for the propagation of feature annotation.</text>
</comment>
<evidence type="ECO:0000313" key="4">
    <source>
        <dbReference type="Proteomes" id="UP001370348"/>
    </source>
</evidence>
<accession>A0ABZ2LTU6</accession>
<proteinExistence type="predicted"/>